<dbReference type="GO" id="GO:0045505">
    <property type="term" value="F:dynein intermediate chain binding"/>
    <property type="evidence" value="ECO:0007669"/>
    <property type="project" value="InterPro"/>
</dbReference>
<name>A0A8S3IQI1_9BILA</name>
<evidence type="ECO:0000256" key="7">
    <source>
        <dbReference type="ARBA" id="ARBA00023017"/>
    </source>
</evidence>
<dbReference type="InterPro" id="IPR024743">
    <property type="entry name" value="Dynein_HC_stalk"/>
</dbReference>
<dbReference type="GO" id="GO:0005524">
    <property type="term" value="F:ATP binding"/>
    <property type="evidence" value="ECO:0007669"/>
    <property type="project" value="UniProtKB-KW"/>
</dbReference>
<dbReference type="AlphaFoldDB" id="A0A8S3IQI1"/>
<keyword evidence="5" id="KW-0547">Nucleotide-binding</keyword>
<feature type="domain" description="Dynein heavy chain ATP-binding dynein motor region" evidence="14">
    <location>
        <begin position="82"/>
        <end position="199"/>
    </location>
</feature>
<protein>
    <recommendedName>
        <fullName evidence="17">Dynein axonemal heavy chain 3</fullName>
    </recommendedName>
</protein>
<keyword evidence="10" id="KW-0505">Motor protein</keyword>
<dbReference type="InterPro" id="IPR035706">
    <property type="entry name" value="AAA_9"/>
</dbReference>
<dbReference type="GO" id="GO:0005930">
    <property type="term" value="C:axoneme"/>
    <property type="evidence" value="ECO:0007669"/>
    <property type="project" value="UniProtKB-SubCell"/>
</dbReference>
<dbReference type="FunFam" id="3.40.50.300:FF:000049">
    <property type="entry name" value="Dynein, axonemal, heavy chain 5"/>
    <property type="match status" value="1"/>
</dbReference>
<dbReference type="Gene3D" id="3.40.50.300">
    <property type="entry name" value="P-loop containing nucleotide triphosphate hydrolases"/>
    <property type="match status" value="1"/>
</dbReference>
<organism evidence="15 16">
    <name type="scientific">Rotaria magnacalcarata</name>
    <dbReference type="NCBI Taxonomy" id="392030"/>
    <lineage>
        <taxon>Eukaryota</taxon>
        <taxon>Metazoa</taxon>
        <taxon>Spiralia</taxon>
        <taxon>Gnathifera</taxon>
        <taxon>Rotifera</taxon>
        <taxon>Eurotatoria</taxon>
        <taxon>Bdelloidea</taxon>
        <taxon>Philodinida</taxon>
        <taxon>Philodinidae</taxon>
        <taxon>Rotaria</taxon>
    </lineage>
</organism>
<keyword evidence="2" id="KW-0963">Cytoplasm</keyword>
<dbReference type="InterPro" id="IPR027417">
    <property type="entry name" value="P-loop_NTPase"/>
</dbReference>
<keyword evidence="4" id="KW-0677">Repeat</keyword>
<dbReference type="InterPro" id="IPR026983">
    <property type="entry name" value="DHC"/>
</dbReference>
<dbReference type="PANTHER" id="PTHR22878">
    <property type="entry name" value="DYNEIN HEAVY CHAIN 6, AXONEMAL-LIKE-RELATED"/>
    <property type="match status" value="1"/>
</dbReference>
<evidence type="ECO:0000313" key="16">
    <source>
        <dbReference type="Proteomes" id="UP000676336"/>
    </source>
</evidence>
<comment type="subcellular location">
    <subcellularLocation>
        <location evidence="1">Cytoplasm</location>
        <location evidence="1">Cytoskeleton</location>
        <location evidence="1">Cilium axoneme</location>
    </subcellularLocation>
</comment>
<proteinExistence type="predicted"/>
<evidence type="ECO:0000256" key="2">
    <source>
        <dbReference type="ARBA" id="ARBA00022490"/>
    </source>
</evidence>
<evidence type="ECO:0000256" key="9">
    <source>
        <dbReference type="ARBA" id="ARBA00023069"/>
    </source>
</evidence>
<dbReference type="GO" id="GO:0007018">
    <property type="term" value="P:microtubule-based movement"/>
    <property type="evidence" value="ECO:0007669"/>
    <property type="project" value="InterPro"/>
</dbReference>
<evidence type="ECO:0000256" key="4">
    <source>
        <dbReference type="ARBA" id="ARBA00022737"/>
    </source>
</evidence>
<dbReference type="PANTHER" id="PTHR22878:SF66">
    <property type="entry name" value="DYNEIN AXONEMAL HEAVY CHAIN 7"/>
    <property type="match status" value="1"/>
</dbReference>
<keyword evidence="9" id="KW-0969">Cilium</keyword>
<feature type="domain" description="Dynein heavy chain coiled coil stalk" evidence="13">
    <location>
        <begin position="1"/>
        <end position="52"/>
    </location>
</feature>
<dbReference type="GO" id="GO:0005874">
    <property type="term" value="C:microtubule"/>
    <property type="evidence" value="ECO:0007669"/>
    <property type="project" value="UniProtKB-KW"/>
</dbReference>
<keyword evidence="6" id="KW-0067">ATP-binding</keyword>
<dbReference type="Pfam" id="PF12781">
    <property type="entry name" value="AAA_9"/>
    <property type="match status" value="1"/>
</dbReference>
<gene>
    <name evidence="15" type="ORF">SMN809_LOCUS76788</name>
</gene>
<keyword evidence="3" id="KW-0493">Microtubule</keyword>
<comment type="caution">
    <text evidence="15">The sequence shown here is derived from an EMBL/GenBank/DDBJ whole genome shotgun (WGS) entry which is preliminary data.</text>
</comment>
<keyword evidence="7" id="KW-0243">Dynein</keyword>
<evidence type="ECO:0000256" key="10">
    <source>
        <dbReference type="ARBA" id="ARBA00023175"/>
    </source>
</evidence>
<dbReference type="Proteomes" id="UP000676336">
    <property type="component" value="Unassembled WGS sequence"/>
</dbReference>
<evidence type="ECO:0000256" key="11">
    <source>
        <dbReference type="ARBA" id="ARBA00023212"/>
    </source>
</evidence>
<sequence length="199" mass="22213">IGGLGGEKSRWMQAAKDLTHQYDNLIGDILLSSGVIAYLGAFTAVFRQDTANEWLKLIEEKNLPRSSSFSLVGTLGEPVVIRAWNIAGLPSDSFSIENGIILSNSRRWPLMIDPQGQANKWIKNMEKPKNLHVIKPSDSDYVRVLENCIQFGHPVLMENIGEEIDPMLEPLLLKQTFKQGGSLCIKLGDSVIEYSPDFR</sequence>
<evidence type="ECO:0008006" key="17">
    <source>
        <dbReference type="Google" id="ProtNLM"/>
    </source>
</evidence>
<reference evidence="15" key="1">
    <citation type="submission" date="2021-02" db="EMBL/GenBank/DDBJ databases">
        <authorList>
            <person name="Nowell W R."/>
        </authorList>
    </citation>
    <scope>NUCLEOTIDE SEQUENCE</scope>
</reference>
<dbReference type="GO" id="GO:0030286">
    <property type="term" value="C:dynein complex"/>
    <property type="evidence" value="ECO:0007669"/>
    <property type="project" value="UniProtKB-KW"/>
</dbReference>
<evidence type="ECO:0000256" key="6">
    <source>
        <dbReference type="ARBA" id="ARBA00022840"/>
    </source>
</evidence>
<evidence type="ECO:0000259" key="14">
    <source>
        <dbReference type="Pfam" id="PF12781"/>
    </source>
</evidence>
<evidence type="ECO:0000256" key="8">
    <source>
        <dbReference type="ARBA" id="ARBA00023054"/>
    </source>
</evidence>
<evidence type="ECO:0000256" key="5">
    <source>
        <dbReference type="ARBA" id="ARBA00022741"/>
    </source>
</evidence>
<keyword evidence="8" id="KW-0175">Coiled coil</keyword>
<evidence type="ECO:0000256" key="12">
    <source>
        <dbReference type="ARBA" id="ARBA00023273"/>
    </source>
</evidence>
<evidence type="ECO:0000256" key="1">
    <source>
        <dbReference type="ARBA" id="ARBA00004430"/>
    </source>
</evidence>
<evidence type="ECO:0000256" key="3">
    <source>
        <dbReference type="ARBA" id="ARBA00022701"/>
    </source>
</evidence>
<dbReference type="EMBL" id="CAJOBI010335728">
    <property type="protein sequence ID" value="CAF5205535.1"/>
    <property type="molecule type" value="Genomic_DNA"/>
</dbReference>
<feature type="non-terminal residue" evidence="15">
    <location>
        <position position="1"/>
    </location>
</feature>
<evidence type="ECO:0000259" key="13">
    <source>
        <dbReference type="Pfam" id="PF12777"/>
    </source>
</evidence>
<dbReference type="GO" id="GO:0051959">
    <property type="term" value="F:dynein light intermediate chain binding"/>
    <property type="evidence" value="ECO:0007669"/>
    <property type="project" value="InterPro"/>
</dbReference>
<dbReference type="Gene3D" id="1.20.920.20">
    <property type="match status" value="1"/>
</dbReference>
<keyword evidence="12" id="KW-0966">Cell projection</keyword>
<keyword evidence="11" id="KW-0206">Cytoskeleton</keyword>
<accession>A0A8S3IQI1</accession>
<evidence type="ECO:0000313" key="15">
    <source>
        <dbReference type="EMBL" id="CAF5205535.1"/>
    </source>
</evidence>
<dbReference type="Pfam" id="PF12777">
    <property type="entry name" value="MT"/>
    <property type="match status" value="1"/>
</dbReference>